<evidence type="ECO:0000256" key="1">
    <source>
        <dbReference type="SAM" id="Phobius"/>
    </source>
</evidence>
<evidence type="ECO:0000313" key="3">
    <source>
        <dbReference type="Proteomes" id="UP001189429"/>
    </source>
</evidence>
<evidence type="ECO:0000313" key="2">
    <source>
        <dbReference type="EMBL" id="CAK0846957.1"/>
    </source>
</evidence>
<keyword evidence="1" id="KW-1133">Transmembrane helix</keyword>
<protein>
    <submittedName>
        <fullName evidence="2">Uncharacterized protein</fullName>
    </submittedName>
</protein>
<organism evidence="2 3">
    <name type="scientific">Prorocentrum cordatum</name>
    <dbReference type="NCBI Taxonomy" id="2364126"/>
    <lineage>
        <taxon>Eukaryota</taxon>
        <taxon>Sar</taxon>
        <taxon>Alveolata</taxon>
        <taxon>Dinophyceae</taxon>
        <taxon>Prorocentrales</taxon>
        <taxon>Prorocentraceae</taxon>
        <taxon>Prorocentrum</taxon>
    </lineage>
</organism>
<feature type="transmembrane region" description="Helical" evidence="1">
    <location>
        <begin position="107"/>
        <end position="126"/>
    </location>
</feature>
<dbReference type="Proteomes" id="UP001189429">
    <property type="component" value="Unassembled WGS sequence"/>
</dbReference>
<keyword evidence="1" id="KW-0812">Transmembrane</keyword>
<dbReference type="EMBL" id="CAUYUJ010014859">
    <property type="protein sequence ID" value="CAK0846957.1"/>
    <property type="molecule type" value="Genomic_DNA"/>
</dbReference>
<name>A0ABN9TLY2_9DINO</name>
<gene>
    <name evidence="2" type="ORF">PCOR1329_LOCUS40306</name>
</gene>
<comment type="caution">
    <text evidence="2">The sequence shown here is derived from an EMBL/GenBank/DDBJ whole genome shotgun (WGS) entry which is preliminary data.</text>
</comment>
<accession>A0ABN9TLY2</accession>
<keyword evidence="3" id="KW-1185">Reference proteome</keyword>
<proteinExistence type="predicted"/>
<reference evidence="2" key="1">
    <citation type="submission" date="2023-10" db="EMBL/GenBank/DDBJ databases">
        <authorList>
            <person name="Chen Y."/>
            <person name="Shah S."/>
            <person name="Dougan E. K."/>
            <person name="Thang M."/>
            <person name="Chan C."/>
        </authorList>
    </citation>
    <scope>NUCLEOTIDE SEQUENCE [LARGE SCALE GENOMIC DNA]</scope>
</reference>
<sequence length="180" mass="21168">MLHRTTGSVKYLGRMVDLDRPRDVEINNRIHNEMACFMKCRAELIGRQYSTHSRLRLFDSTVTTTMLHVAAAWVLTRELEDNIRRTQRRLLRMIALVSRRRARGQPFHFDVFFIQLFVFIGLLFFFSGHLRTMGRLHCSCDALTLLMRNKSFLTWDFGVGWLNIAKPPHQCQNVGARKEQ</sequence>
<keyword evidence="1" id="KW-0472">Membrane</keyword>